<comment type="similarity">
    <text evidence="1">Belongs to the RAD52 family.</text>
</comment>
<evidence type="ECO:0000256" key="2">
    <source>
        <dbReference type="ARBA" id="ARBA00022763"/>
    </source>
</evidence>
<evidence type="ECO:0000313" key="8">
    <source>
        <dbReference type="EMBL" id="KXH63923.1"/>
    </source>
</evidence>
<dbReference type="Gene3D" id="3.30.390.80">
    <property type="entry name" value="DNA repair protein Rad52/59/22"/>
    <property type="match status" value="1"/>
</dbReference>
<evidence type="ECO:0000256" key="7">
    <source>
        <dbReference type="SAM" id="MobiDB-lite"/>
    </source>
</evidence>
<dbReference type="Proteomes" id="UP000070054">
    <property type="component" value="Unassembled WGS sequence"/>
</dbReference>
<keyword evidence="5" id="KW-0234">DNA repair</keyword>
<keyword evidence="9" id="KW-1185">Reference proteome</keyword>
<keyword evidence="2" id="KW-0227">DNA damage</keyword>
<dbReference type="Pfam" id="PF04098">
    <property type="entry name" value="Rad52_Rad22"/>
    <property type="match status" value="1"/>
</dbReference>
<dbReference type="GO" id="GO:0005634">
    <property type="term" value="C:nucleus"/>
    <property type="evidence" value="ECO:0007669"/>
    <property type="project" value="TreeGrafter"/>
</dbReference>
<evidence type="ECO:0000256" key="3">
    <source>
        <dbReference type="ARBA" id="ARBA00023125"/>
    </source>
</evidence>
<dbReference type="GO" id="GO:0045002">
    <property type="term" value="P:double-strand break repair via single-strand annealing"/>
    <property type="evidence" value="ECO:0007669"/>
    <property type="project" value="TreeGrafter"/>
</dbReference>
<dbReference type="SUPFAM" id="SSF54768">
    <property type="entry name" value="dsRNA-binding domain-like"/>
    <property type="match status" value="1"/>
</dbReference>
<dbReference type="EMBL" id="JEMN01000148">
    <property type="protein sequence ID" value="KXH63923.1"/>
    <property type="molecule type" value="Genomic_DNA"/>
</dbReference>
<dbReference type="InterPro" id="IPR007232">
    <property type="entry name" value="Rad52_Rad59_Rad22"/>
</dbReference>
<dbReference type="FunFam" id="3.30.390.80:FF:000001">
    <property type="entry name" value="DNA repair protein RAD52 homolog"/>
    <property type="match status" value="1"/>
</dbReference>
<protein>
    <recommendedName>
        <fullName evidence="6">RAD52 homolog</fullName>
    </recommendedName>
</protein>
<organism evidence="8 9">
    <name type="scientific">Colletotrichum nymphaeae SA-01</name>
    <dbReference type="NCBI Taxonomy" id="1460502"/>
    <lineage>
        <taxon>Eukaryota</taxon>
        <taxon>Fungi</taxon>
        <taxon>Dikarya</taxon>
        <taxon>Ascomycota</taxon>
        <taxon>Pezizomycotina</taxon>
        <taxon>Sordariomycetes</taxon>
        <taxon>Hypocreomycetidae</taxon>
        <taxon>Glomerellales</taxon>
        <taxon>Glomerellaceae</taxon>
        <taxon>Colletotrichum</taxon>
        <taxon>Colletotrichum acutatum species complex</taxon>
    </lineage>
</organism>
<accession>A0A135UU64</accession>
<dbReference type="InterPro" id="IPR041247">
    <property type="entry name" value="Rad52_fam"/>
</dbReference>
<dbReference type="PANTHER" id="PTHR12132:SF1">
    <property type="entry name" value="DNA REPAIR PROTEIN RAD52 HOMOLOG"/>
    <property type="match status" value="1"/>
</dbReference>
<name>A0A135UU64_9PEZI</name>
<evidence type="ECO:0000256" key="6">
    <source>
        <dbReference type="ARBA" id="ARBA00077224"/>
    </source>
</evidence>
<keyword evidence="3" id="KW-0238">DNA-binding</keyword>
<evidence type="ECO:0000256" key="1">
    <source>
        <dbReference type="ARBA" id="ARBA00006638"/>
    </source>
</evidence>
<evidence type="ECO:0000313" key="9">
    <source>
        <dbReference type="Proteomes" id="UP000070054"/>
    </source>
</evidence>
<dbReference type="AlphaFoldDB" id="A0A135UU64"/>
<reference evidence="8 9" key="1">
    <citation type="submission" date="2014-02" db="EMBL/GenBank/DDBJ databases">
        <title>The genome sequence of Colletotrichum nymphaeae SA-01.</title>
        <authorList>
            <person name="Baroncelli R."/>
            <person name="Thon M.R."/>
        </authorList>
    </citation>
    <scope>NUCLEOTIDE SEQUENCE [LARGE SCALE GENOMIC DNA]</scope>
    <source>
        <strain evidence="8 9">SA-01</strain>
    </source>
</reference>
<dbReference type="GO" id="GO:0000724">
    <property type="term" value="P:double-strand break repair via homologous recombination"/>
    <property type="evidence" value="ECO:0007669"/>
    <property type="project" value="UniProtKB-ARBA"/>
</dbReference>
<dbReference type="GO" id="GO:0006312">
    <property type="term" value="P:mitotic recombination"/>
    <property type="evidence" value="ECO:0007669"/>
    <property type="project" value="TreeGrafter"/>
</dbReference>
<comment type="caution">
    <text evidence="8">The sequence shown here is derived from an EMBL/GenBank/DDBJ whole genome shotgun (WGS) entry which is preliminary data.</text>
</comment>
<sequence>MVLKRELVSDVGAESDRYSTGSSTKRMRVGEKLTETLQKVLGPEFISTRKGAGGKELSYPDGHDSIYLANRLLGNDAWSSELTINSVNTVQCKDKWVVDATATVKVTVKWPSGESTSHSDVGYGGGKPRQTQGEALEGAIKEAVTDARKRALKNFGESLGNCVYSKHYLGWMARYKDSLKGKEKLNYGEWEASELVRKPGNGVCLDTRLADLEVVEATPPKLGRKVEPLTGRKQAAVSAARDDYMEEDDDLFEI</sequence>
<dbReference type="InterPro" id="IPR042525">
    <property type="entry name" value="Rad52_Rad59_Rad22_sf"/>
</dbReference>
<evidence type="ECO:0000256" key="5">
    <source>
        <dbReference type="ARBA" id="ARBA00023204"/>
    </source>
</evidence>
<proteinExistence type="inferred from homology"/>
<feature type="region of interest" description="Disordered" evidence="7">
    <location>
        <begin position="1"/>
        <end position="27"/>
    </location>
</feature>
<evidence type="ECO:0000256" key="4">
    <source>
        <dbReference type="ARBA" id="ARBA00023172"/>
    </source>
</evidence>
<keyword evidence="4" id="KW-0233">DNA recombination</keyword>
<dbReference type="PANTHER" id="PTHR12132">
    <property type="entry name" value="DNA REPAIR AND RECOMBINATION PROTEIN RAD52, RAD59"/>
    <property type="match status" value="1"/>
</dbReference>
<dbReference type="GO" id="GO:0003697">
    <property type="term" value="F:single-stranded DNA binding"/>
    <property type="evidence" value="ECO:0007669"/>
    <property type="project" value="UniProtKB-ARBA"/>
</dbReference>
<gene>
    <name evidence="8" type="ORF">CNYM01_12963</name>
</gene>